<feature type="region of interest" description="Disordered" evidence="1">
    <location>
        <begin position="1"/>
        <end position="57"/>
    </location>
</feature>
<organism evidence="2 3">
    <name type="scientific">Datura stramonium</name>
    <name type="common">Jimsonweed</name>
    <name type="synonym">Common thornapple</name>
    <dbReference type="NCBI Taxonomy" id="4076"/>
    <lineage>
        <taxon>Eukaryota</taxon>
        <taxon>Viridiplantae</taxon>
        <taxon>Streptophyta</taxon>
        <taxon>Embryophyta</taxon>
        <taxon>Tracheophyta</taxon>
        <taxon>Spermatophyta</taxon>
        <taxon>Magnoliopsida</taxon>
        <taxon>eudicotyledons</taxon>
        <taxon>Gunneridae</taxon>
        <taxon>Pentapetalae</taxon>
        <taxon>asterids</taxon>
        <taxon>lamiids</taxon>
        <taxon>Solanales</taxon>
        <taxon>Solanaceae</taxon>
        <taxon>Solanoideae</taxon>
        <taxon>Datureae</taxon>
        <taxon>Datura</taxon>
    </lineage>
</organism>
<proteinExistence type="predicted"/>
<accession>A0ABS8VET9</accession>
<reference evidence="2 3" key="1">
    <citation type="journal article" date="2021" name="BMC Genomics">
        <title>Datura genome reveals duplications of psychoactive alkaloid biosynthetic genes and high mutation rate following tissue culture.</title>
        <authorList>
            <person name="Rajewski A."/>
            <person name="Carter-House D."/>
            <person name="Stajich J."/>
            <person name="Litt A."/>
        </authorList>
    </citation>
    <scope>NUCLEOTIDE SEQUENCE [LARGE SCALE GENOMIC DNA]</scope>
    <source>
        <strain evidence="2">AR-01</strain>
    </source>
</reference>
<evidence type="ECO:0000256" key="1">
    <source>
        <dbReference type="SAM" id="MobiDB-lite"/>
    </source>
</evidence>
<comment type="caution">
    <text evidence="2">The sequence shown here is derived from an EMBL/GenBank/DDBJ whole genome shotgun (WGS) entry which is preliminary data.</text>
</comment>
<protein>
    <submittedName>
        <fullName evidence="2">Uncharacterized protein</fullName>
    </submittedName>
</protein>
<keyword evidence="3" id="KW-1185">Reference proteome</keyword>
<name>A0ABS8VET9_DATST</name>
<feature type="non-terminal residue" evidence="2">
    <location>
        <position position="1"/>
    </location>
</feature>
<evidence type="ECO:0000313" key="2">
    <source>
        <dbReference type="EMBL" id="MCD9644967.1"/>
    </source>
</evidence>
<dbReference type="EMBL" id="JACEIK010004301">
    <property type="protein sequence ID" value="MCD9644967.1"/>
    <property type="molecule type" value="Genomic_DNA"/>
</dbReference>
<evidence type="ECO:0000313" key="3">
    <source>
        <dbReference type="Proteomes" id="UP000823775"/>
    </source>
</evidence>
<dbReference type="Proteomes" id="UP000823775">
    <property type="component" value="Unassembled WGS sequence"/>
</dbReference>
<sequence length="57" mass="6493">EHSRDLYKVGLGFEEPLYNNDATDEEQARVNSKLESNDDEDDSTMEEASLLPTDDED</sequence>
<gene>
    <name evidence="2" type="ORF">HAX54_033595</name>
</gene>